<sequence>MQLKCILFDLDGTLLDTSYDFSYALNQTCSDFKQPRLNYQDVRKTVSQGGLAMTKLAFPELDEEELETRRQHFLKIYFENIDRHTRLFPGLEAGMRALAKAEIPWGIITNKPTWLTERLLESIEFPSAPKTIVCGDTLAVRKPDPQPMWLAAETCGFSPEECLYIGDHPRDIEAGINAKMHTAAAWYGYLPESAGESDWPADLHFGTPYELSRFLIKLAEQ</sequence>
<proteinExistence type="predicted"/>
<gene>
    <name evidence="5" type="ORF">H8792_001005</name>
</gene>
<dbReference type="PANTHER" id="PTHR43434">
    <property type="entry name" value="PHOSPHOGLYCOLATE PHOSPHATASE"/>
    <property type="match status" value="1"/>
</dbReference>
<evidence type="ECO:0000256" key="4">
    <source>
        <dbReference type="ARBA" id="ARBA00023277"/>
    </source>
</evidence>
<evidence type="ECO:0000313" key="5">
    <source>
        <dbReference type="EMBL" id="MBF6056914.1"/>
    </source>
</evidence>
<dbReference type="InterPro" id="IPR050155">
    <property type="entry name" value="HAD-like_hydrolase_sf"/>
</dbReference>
<dbReference type="SUPFAM" id="SSF56784">
    <property type="entry name" value="HAD-like"/>
    <property type="match status" value="1"/>
</dbReference>
<organism evidence="5 6">
    <name type="scientific">Thiomicrorhabdus heinhorstiae</name>
    <dbReference type="NCBI Taxonomy" id="2748010"/>
    <lineage>
        <taxon>Bacteria</taxon>
        <taxon>Pseudomonadati</taxon>
        <taxon>Pseudomonadota</taxon>
        <taxon>Gammaproteobacteria</taxon>
        <taxon>Thiotrichales</taxon>
        <taxon>Piscirickettsiaceae</taxon>
        <taxon>Thiomicrorhabdus</taxon>
    </lineage>
</organism>
<dbReference type="InterPro" id="IPR036412">
    <property type="entry name" value="HAD-like_sf"/>
</dbReference>
<dbReference type="EMBL" id="JACBGI020000001">
    <property type="protein sequence ID" value="MBF6056914.1"/>
    <property type="molecule type" value="Genomic_DNA"/>
</dbReference>
<reference evidence="5 6" key="1">
    <citation type="submission" date="2020-06" db="EMBL/GenBank/DDBJ databases">
        <authorList>
            <person name="Scott K."/>
        </authorList>
    </citation>
    <scope>NUCLEOTIDE SEQUENCE [LARGE SCALE GENOMIC DNA]</scope>
    <source>
        <strain evidence="5 6">HH1</strain>
    </source>
</reference>
<dbReference type="InterPro" id="IPR006439">
    <property type="entry name" value="HAD-SF_hydro_IA"/>
</dbReference>
<evidence type="ECO:0000256" key="3">
    <source>
        <dbReference type="ARBA" id="ARBA00022842"/>
    </source>
</evidence>
<evidence type="ECO:0000256" key="1">
    <source>
        <dbReference type="ARBA" id="ARBA00022723"/>
    </source>
</evidence>
<reference evidence="5 6" key="2">
    <citation type="submission" date="2020-11" db="EMBL/GenBank/DDBJ databases">
        <title>Sulfur oxidizing isolate from Hospital Hole Sinkhole.</title>
        <authorList>
            <person name="Scott K.M."/>
        </authorList>
    </citation>
    <scope>NUCLEOTIDE SEQUENCE [LARGE SCALE GENOMIC DNA]</scope>
    <source>
        <strain evidence="5 6">HH1</strain>
    </source>
</reference>
<dbReference type="SFLD" id="SFLDS00003">
    <property type="entry name" value="Haloacid_Dehalogenase"/>
    <property type="match status" value="1"/>
</dbReference>
<dbReference type="RefSeq" id="WP_194947271.1">
    <property type="nucleotide sequence ID" value="NZ_JACBGI020000001.1"/>
</dbReference>
<comment type="caution">
    <text evidence="5">The sequence shown here is derived from an EMBL/GenBank/DDBJ whole genome shotgun (WGS) entry which is preliminary data.</text>
</comment>
<keyword evidence="6" id="KW-1185">Reference proteome</keyword>
<evidence type="ECO:0000256" key="2">
    <source>
        <dbReference type="ARBA" id="ARBA00022801"/>
    </source>
</evidence>
<dbReference type="SFLD" id="SFLDG01129">
    <property type="entry name" value="C1.5:_HAD__Beta-PGM__Phosphata"/>
    <property type="match status" value="1"/>
</dbReference>
<name>A0ABS0BSY9_9GAMM</name>
<keyword evidence="2 5" id="KW-0378">Hydrolase</keyword>
<dbReference type="GO" id="GO:0016787">
    <property type="term" value="F:hydrolase activity"/>
    <property type="evidence" value="ECO:0007669"/>
    <property type="project" value="UniProtKB-KW"/>
</dbReference>
<dbReference type="PANTHER" id="PTHR43434:SF23">
    <property type="entry name" value="PHOSPHOGLYCOLATE PHOSPHATASE"/>
    <property type="match status" value="1"/>
</dbReference>
<dbReference type="NCBIfam" id="TIGR01549">
    <property type="entry name" value="HAD-SF-IA-v1"/>
    <property type="match status" value="1"/>
</dbReference>
<dbReference type="Gene3D" id="1.10.150.240">
    <property type="entry name" value="Putative phosphatase, domain 2"/>
    <property type="match status" value="1"/>
</dbReference>
<dbReference type="InterPro" id="IPR041492">
    <property type="entry name" value="HAD_2"/>
</dbReference>
<dbReference type="InterPro" id="IPR023198">
    <property type="entry name" value="PGP-like_dom2"/>
</dbReference>
<evidence type="ECO:0000313" key="6">
    <source>
        <dbReference type="Proteomes" id="UP001193680"/>
    </source>
</evidence>
<dbReference type="InterPro" id="IPR023214">
    <property type="entry name" value="HAD_sf"/>
</dbReference>
<dbReference type="NCBIfam" id="TIGR01509">
    <property type="entry name" value="HAD-SF-IA-v3"/>
    <property type="match status" value="1"/>
</dbReference>
<keyword evidence="3" id="KW-0460">Magnesium</keyword>
<dbReference type="Gene3D" id="3.40.50.1000">
    <property type="entry name" value="HAD superfamily/HAD-like"/>
    <property type="match status" value="1"/>
</dbReference>
<keyword evidence="4" id="KW-0119">Carbohydrate metabolism</keyword>
<accession>A0ABS0BSY9</accession>
<dbReference type="Pfam" id="PF13419">
    <property type="entry name" value="HAD_2"/>
    <property type="match status" value="1"/>
</dbReference>
<keyword evidence="1" id="KW-0479">Metal-binding</keyword>
<dbReference type="PRINTS" id="PR00413">
    <property type="entry name" value="HADHALOGNASE"/>
</dbReference>
<dbReference type="Proteomes" id="UP001193680">
    <property type="component" value="Unassembled WGS sequence"/>
</dbReference>
<protein>
    <submittedName>
        <fullName evidence="5">HAD-IA family hydrolase</fullName>
    </submittedName>
</protein>